<dbReference type="AlphaFoldDB" id="A0A1I5CIQ3"/>
<feature type="domain" description="Secretion system C-terminal sorting" evidence="3">
    <location>
        <begin position="267"/>
        <end position="333"/>
    </location>
</feature>
<dbReference type="OrthoDB" id="1138233at2"/>
<accession>A0A1I5CIQ3</accession>
<dbReference type="RefSeq" id="WP_092208843.1">
    <property type="nucleotide sequence ID" value="NZ_FOVN01000005.1"/>
</dbReference>
<evidence type="ECO:0000313" key="4">
    <source>
        <dbReference type="EMBL" id="SFN86531.1"/>
    </source>
</evidence>
<dbReference type="STRING" id="649333.SAMN04487989_10588"/>
<gene>
    <name evidence="4" type="ORF">SAMN04487989_10588</name>
</gene>
<keyword evidence="1 2" id="KW-0732">Signal</keyword>
<dbReference type="InterPro" id="IPR026444">
    <property type="entry name" value="Secre_tail"/>
</dbReference>
<evidence type="ECO:0000313" key="5">
    <source>
        <dbReference type="Proteomes" id="UP000198705"/>
    </source>
</evidence>
<evidence type="ECO:0000259" key="3">
    <source>
        <dbReference type="Pfam" id="PF18962"/>
    </source>
</evidence>
<protein>
    <submittedName>
        <fullName evidence="4">Por secretion system C-terminal sorting domain-containing protein</fullName>
    </submittedName>
</protein>
<keyword evidence="5" id="KW-1185">Reference proteome</keyword>
<organism evidence="4 5">
    <name type="scientific">Bizionia echini</name>
    <dbReference type="NCBI Taxonomy" id="649333"/>
    <lineage>
        <taxon>Bacteria</taxon>
        <taxon>Pseudomonadati</taxon>
        <taxon>Bacteroidota</taxon>
        <taxon>Flavobacteriia</taxon>
        <taxon>Flavobacteriales</taxon>
        <taxon>Flavobacteriaceae</taxon>
        <taxon>Bizionia</taxon>
    </lineage>
</organism>
<reference evidence="5" key="1">
    <citation type="submission" date="2016-10" db="EMBL/GenBank/DDBJ databases">
        <authorList>
            <person name="Varghese N."/>
            <person name="Submissions S."/>
        </authorList>
    </citation>
    <scope>NUCLEOTIDE SEQUENCE [LARGE SCALE GENOMIC DNA]</scope>
    <source>
        <strain evidence="5">DSM 23925</strain>
    </source>
</reference>
<dbReference type="NCBIfam" id="TIGR04183">
    <property type="entry name" value="Por_Secre_tail"/>
    <property type="match status" value="1"/>
</dbReference>
<dbReference type="EMBL" id="FOVN01000005">
    <property type="protein sequence ID" value="SFN86531.1"/>
    <property type="molecule type" value="Genomic_DNA"/>
</dbReference>
<feature type="chain" id="PRO_5011664931" evidence="2">
    <location>
        <begin position="21"/>
        <end position="336"/>
    </location>
</feature>
<proteinExistence type="predicted"/>
<sequence>MKKKLLALSLVLSFAGYAQAPINNFFSIPMSSYAIVESTPAIDQSATGANLVWNFTNLTSVGTNTDTYAAPNAGQLTTYPGTTEVLSITTAGSMDVNNILAKEEMSGAFSFTGVSAAGFELNYDSDNALLGTFPLSYNNSITDAVAGSFISDAASGDFTGSITTTVDAHGTLNMNDVGEGAYSGLVTRLKVVQDLTLTVFIFNGTVTQTSYYYYDNSNGNLVFRSNTAVIVFDFAGINETVTLMESFLSNPLSTPNNELVTNEFQVVPNPVDDVLNIQYQVPKAIKSIRILDINGRIILNSNGFDKYLDVSGLQSGLYLLTVQTDYGLLTKKFLKK</sequence>
<name>A0A1I5CIQ3_9FLAO</name>
<dbReference type="Pfam" id="PF18962">
    <property type="entry name" value="Por_Secre_tail"/>
    <property type="match status" value="1"/>
</dbReference>
<dbReference type="Proteomes" id="UP000198705">
    <property type="component" value="Unassembled WGS sequence"/>
</dbReference>
<evidence type="ECO:0000256" key="2">
    <source>
        <dbReference type="SAM" id="SignalP"/>
    </source>
</evidence>
<evidence type="ECO:0000256" key="1">
    <source>
        <dbReference type="ARBA" id="ARBA00022729"/>
    </source>
</evidence>
<feature type="signal peptide" evidence="2">
    <location>
        <begin position="1"/>
        <end position="20"/>
    </location>
</feature>